<protein>
    <submittedName>
        <fullName evidence="1">Unannotated protein</fullName>
    </submittedName>
</protein>
<dbReference type="AlphaFoldDB" id="A0A6J6KFE4"/>
<evidence type="ECO:0000313" key="1">
    <source>
        <dbReference type="EMBL" id="CAB4648480.1"/>
    </source>
</evidence>
<organism evidence="1">
    <name type="scientific">freshwater metagenome</name>
    <dbReference type="NCBI Taxonomy" id="449393"/>
    <lineage>
        <taxon>unclassified sequences</taxon>
        <taxon>metagenomes</taxon>
        <taxon>ecological metagenomes</taxon>
    </lineage>
</organism>
<gene>
    <name evidence="1" type="ORF">UFOPK2158_01055</name>
</gene>
<accession>A0A6J6KFE4</accession>
<name>A0A6J6KFE4_9ZZZZ</name>
<reference evidence="1" key="1">
    <citation type="submission" date="2020-05" db="EMBL/GenBank/DDBJ databases">
        <authorList>
            <person name="Chiriac C."/>
            <person name="Salcher M."/>
            <person name="Ghai R."/>
            <person name="Kavagutti S V."/>
        </authorList>
    </citation>
    <scope>NUCLEOTIDE SEQUENCE</scope>
</reference>
<sequence length="59" mass="6324">MTNKFIELDERTLIEEHLDALPGSHFALGVLFLDCGFAARGHCFVVAGFEVSNARGSGG</sequence>
<proteinExistence type="predicted"/>
<dbReference type="EMBL" id="CAEZVY010000117">
    <property type="protein sequence ID" value="CAB4648480.1"/>
    <property type="molecule type" value="Genomic_DNA"/>
</dbReference>